<evidence type="ECO:0000313" key="3">
    <source>
        <dbReference type="Proteomes" id="UP000502706"/>
    </source>
</evidence>
<evidence type="ECO:0000259" key="1">
    <source>
        <dbReference type="Pfam" id="PF00850"/>
    </source>
</evidence>
<dbReference type="KEGG" id="rmar:GBA65_04960"/>
<organism evidence="2 3">
    <name type="scientific">Rubrobacter marinus</name>
    <dbReference type="NCBI Taxonomy" id="2653852"/>
    <lineage>
        <taxon>Bacteria</taxon>
        <taxon>Bacillati</taxon>
        <taxon>Actinomycetota</taxon>
        <taxon>Rubrobacteria</taxon>
        <taxon>Rubrobacterales</taxon>
        <taxon>Rubrobacteraceae</taxon>
        <taxon>Rubrobacter</taxon>
    </lineage>
</organism>
<dbReference type="SUPFAM" id="SSF52768">
    <property type="entry name" value="Arginase/deacetylase"/>
    <property type="match status" value="1"/>
</dbReference>
<dbReference type="PANTHER" id="PTHR10625:SF10">
    <property type="entry name" value="HISTONE DEACETYLASE HDAC1"/>
    <property type="match status" value="1"/>
</dbReference>
<evidence type="ECO:0000313" key="2">
    <source>
        <dbReference type="EMBL" id="QIN77977.1"/>
    </source>
</evidence>
<reference evidence="2 3" key="1">
    <citation type="submission" date="2019-10" db="EMBL/GenBank/DDBJ databases">
        <title>Rubrobacter sp nov SCSIO 52915 isolated from a deep-sea sediment in the South China Sea.</title>
        <authorList>
            <person name="Chen R.W."/>
        </authorList>
    </citation>
    <scope>NUCLEOTIDE SEQUENCE [LARGE SCALE GENOMIC DNA]</scope>
    <source>
        <strain evidence="2 3">SCSIO 52915</strain>
    </source>
</reference>
<dbReference type="PANTHER" id="PTHR10625">
    <property type="entry name" value="HISTONE DEACETYLASE HDAC1-RELATED"/>
    <property type="match status" value="1"/>
</dbReference>
<dbReference type="EMBL" id="CP045121">
    <property type="protein sequence ID" value="QIN77977.1"/>
    <property type="molecule type" value="Genomic_DNA"/>
</dbReference>
<accession>A0A6G8PUL1</accession>
<dbReference type="GO" id="GO:0040029">
    <property type="term" value="P:epigenetic regulation of gene expression"/>
    <property type="evidence" value="ECO:0007669"/>
    <property type="project" value="TreeGrafter"/>
</dbReference>
<dbReference type="InterPro" id="IPR023801">
    <property type="entry name" value="His_deacetylse_dom"/>
</dbReference>
<name>A0A6G8PUL1_9ACTN</name>
<dbReference type="Gene3D" id="3.40.800.20">
    <property type="entry name" value="Histone deacetylase domain"/>
    <property type="match status" value="1"/>
</dbReference>
<sequence length="117" mass="12436">MLLPVLREFEPGVVIVSAGYDAHRDDPLGGMALDEGFFGEAAASVAALTREIPRCAPPALVLEGGYDLAALSGCVEATLGGLDGAAPRWEYREEGAPAPVREAREALSPFWEGLRRR</sequence>
<dbReference type="RefSeq" id="WP_166395652.1">
    <property type="nucleotide sequence ID" value="NZ_CP045121.1"/>
</dbReference>
<dbReference type="Pfam" id="PF00850">
    <property type="entry name" value="Hist_deacetyl"/>
    <property type="match status" value="1"/>
</dbReference>
<proteinExistence type="predicted"/>
<dbReference type="GO" id="GO:0004407">
    <property type="term" value="F:histone deacetylase activity"/>
    <property type="evidence" value="ECO:0007669"/>
    <property type="project" value="TreeGrafter"/>
</dbReference>
<protein>
    <submittedName>
        <fullName evidence="2">Histone deacetylase/AcuC/AphA family protein</fullName>
    </submittedName>
</protein>
<dbReference type="InterPro" id="IPR023696">
    <property type="entry name" value="Ureohydrolase_dom_sf"/>
</dbReference>
<keyword evidence="3" id="KW-1185">Reference proteome</keyword>
<dbReference type="Proteomes" id="UP000502706">
    <property type="component" value="Chromosome"/>
</dbReference>
<dbReference type="AlphaFoldDB" id="A0A6G8PUL1"/>
<gene>
    <name evidence="2" type="ORF">GBA65_04960</name>
</gene>
<feature type="domain" description="Histone deacetylase" evidence="1">
    <location>
        <begin position="2"/>
        <end position="80"/>
    </location>
</feature>
<dbReference type="InterPro" id="IPR037138">
    <property type="entry name" value="His_deacetylse_dom_sf"/>
</dbReference>